<dbReference type="SMR" id="A0A8T3AUN7"/>
<protein>
    <recommendedName>
        <fullName evidence="5">Aldehyde dehydrogenase</fullName>
    </recommendedName>
</protein>
<dbReference type="InterPro" id="IPR016161">
    <property type="entry name" value="Ald_DH/histidinol_DH"/>
</dbReference>
<comment type="caution">
    <text evidence="8">The sequence shown here is derived from an EMBL/GenBank/DDBJ whole genome shotgun (WGS) entry which is preliminary data.</text>
</comment>
<comment type="similarity">
    <text evidence="1 5">Belongs to the aldehyde dehydrogenase family.</text>
</comment>
<proteinExistence type="inferred from homology"/>
<dbReference type="PANTHER" id="PTHR43570:SF17">
    <property type="entry name" value="ALDEHYDE DEHYDROGENASE FAMILY 3 MEMBER F1"/>
    <property type="match status" value="1"/>
</dbReference>
<evidence type="ECO:0000256" key="1">
    <source>
        <dbReference type="ARBA" id="ARBA00009986"/>
    </source>
</evidence>
<dbReference type="Gene3D" id="3.40.309.10">
    <property type="entry name" value="Aldehyde Dehydrogenase, Chain A, domain 2"/>
    <property type="match status" value="1"/>
</dbReference>
<keyword evidence="9" id="KW-1185">Reference proteome</keyword>
<dbReference type="FunFam" id="3.40.309.10:FF:000003">
    <property type="entry name" value="Aldehyde dehydrogenase"/>
    <property type="match status" value="1"/>
</dbReference>
<feature type="active site" evidence="6">
    <location>
        <position position="285"/>
    </location>
</feature>
<sequence>MFLGGLPSEKKLPNSLTQQGEEAQLLELFIKVSFIAPRAFPPVSYLSLNLCSGNAFYKRRKRRPRWSAAPATVKLRRMEVKRVVKEAREAFESGVTRSYSWRKSQLRALKAILVEKEADIFNALKLDLGKHRIEAYRDEVGLLIKSVDYALKNLKKWMAPKKVDVPLVCFPATGEIVAEPLGVVLIFSSWNFPIGLSFEPLVGAIAAGNAVVLKPSELAPASSAFLATNLPKYLDNSVKVVEGGSHIGEQLLEHKWDKIFFTGSSRVGRIIMTAAAKHLTPVTLELGGKCPAIIDTLSRARDIEVTINRVAGAKWGPCSGQACIAIDYLLVEEQFAPLLVDLLKARIKKSYKDPENSARIAHKQQFQRLSNFLNDSAVAASVVYGGSLNAESLLIEPTILLNPPLDSEIMREEIFGPLLPVITLKKIEDSIEFLKVRPKPLVIYAFTVDEKLKRRVIEETSSGSITFNDAILQFAVDSLPFGGTGESGFGKYHGKFSFDQFSHGKAILRRSFLIELSCRYPPWNEWKLQFIRYIYRFYYIGILLMLLGLKR</sequence>
<dbReference type="InterPro" id="IPR016163">
    <property type="entry name" value="Ald_DH_C"/>
</dbReference>
<evidence type="ECO:0000256" key="6">
    <source>
        <dbReference type="PIRSR" id="PIRSR036492-1"/>
    </source>
</evidence>
<dbReference type="SUPFAM" id="SSF53720">
    <property type="entry name" value="ALDH-like"/>
    <property type="match status" value="1"/>
</dbReference>
<comment type="catalytic activity">
    <reaction evidence="4">
        <text>an aldehyde + NAD(+) + H2O = a carboxylate + NADH + 2 H(+)</text>
        <dbReference type="Rhea" id="RHEA:16185"/>
        <dbReference type="ChEBI" id="CHEBI:15377"/>
        <dbReference type="ChEBI" id="CHEBI:15378"/>
        <dbReference type="ChEBI" id="CHEBI:17478"/>
        <dbReference type="ChEBI" id="CHEBI:29067"/>
        <dbReference type="ChEBI" id="CHEBI:57540"/>
        <dbReference type="ChEBI" id="CHEBI:57945"/>
        <dbReference type="EC" id="1.2.1.3"/>
    </reaction>
</comment>
<feature type="domain" description="Aldehyde dehydrogenase" evidence="7">
    <location>
        <begin position="76"/>
        <end position="506"/>
    </location>
</feature>
<evidence type="ECO:0000256" key="2">
    <source>
        <dbReference type="ARBA" id="ARBA00023002"/>
    </source>
</evidence>
<keyword evidence="2 5" id="KW-0560">Oxidoreductase</keyword>
<evidence type="ECO:0000259" key="7">
    <source>
        <dbReference type="Pfam" id="PF00171"/>
    </source>
</evidence>
<dbReference type="EMBL" id="JAGYWB010000013">
    <property type="protein sequence ID" value="KAI0499821.1"/>
    <property type="molecule type" value="Genomic_DNA"/>
</dbReference>
<dbReference type="GO" id="GO:0004029">
    <property type="term" value="F:aldehyde dehydrogenase (NAD+) activity"/>
    <property type="evidence" value="ECO:0007669"/>
    <property type="project" value="UniProtKB-EC"/>
</dbReference>
<feature type="active site" evidence="6">
    <location>
        <position position="323"/>
    </location>
</feature>
<evidence type="ECO:0000256" key="5">
    <source>
        <dbReference type="PIRNR" id="PIRNR036492"/>
    </source>
</evidence>
<dbReference type="FunFam" id="3.40.605.10:FF:000004">
    <property type="entry name" value="Aldehyde dehydrogenase"/>
    <property type="match status" value="1"/>
</dbReference>
<name>A0A8T3AUN7_DENNO</name>
<dbReference type="InterPro" id="IPR012394">
    <property type="entry name" value="Aldehyde_DH_NAD(P)"/>
</dbReference>
<evidence type="ECO:0000256" key="4">
    <source>
        <dbReference type="ARBA" id="ARBA00049194"/>
    </source>
</evidence>
<dbReference type="PIRSF" id="PIRSF036492">
    <property type="entry name" value="ALDH"/>
    <property type="match status" value="1"/>
</dbReference>
<dbReference type="AlphaFoldDB" id="A0A8T3AUN7"/>
<gene>
    <name evidence="8" type="ORF">KFK09_018029</name>
</gene>
<dbReference type="GO" id="GO:0006081">
    <property type="term" value="P:aldehyde metabolic process"/>
    <property type="evidence" value="ECO:0007669"/>
    <property type="project" value="InterPro"/>
</dbReference>
<organism evidence="8 9">
    <name type="scientific">Dendrobium nobile</name>
    <name type="common">Orchid</name>
    <dbReference type="NCBI Taxonomy" id="94219"/>
    <lineage>
        <taxon>Eukaryota</taxon>
        <taxon>Viridiplantae</taxon>
        <taxon>Streptophyta</taxon>
        <taxon>Embryophyta</taxon>
        <taxon>Tracheophyta</taxon>
        <taxon>Spermatophyta</taxon>
        <taxon>Magnoliopsida</taxon>
        <taxon>Liliopsida</taxon>
        <taxon>Asparagales</taxon>
        <taxon>Orchidaceae</taxon>
        <taxon>Epidendroideae</taxon>
        <taxon>Malaxideae</taxon>
        <taxon>Dendrobiinae</taxon>
        <taxon>Dendrobium</taxon>
    </lineage>
</organism>
<accession>A0A8T3AUN7</accession>
<dbReference type="GO" id="GO:0005737">
    <property type="term" value="C:cytoplasm"/>
    <property type="evidence" value="ECO:0007669"/>
    <property type="project" value="TreeGrafter"/>
</dbReference>
<dbReference type="Gene3D" id="3.40.605.10">
    <property type="entry name" value="Aldehyde Dehydrogenase, Chain A, domain 1"/>
    <property type="match status" value="1"/>
</dbReference>
<dbReference type="InterPro" id="IPR016162">
    <property type="entry name" value="Ald_DH_N"/>
</dbReference>
<dbReference type="PANTHER" id="PTHR43570">
    <property type="entry name" value="ALDEHYDE DEHYDROGENASE"/>
    <property type="match status" value="1"/>
</dbReference>
<dbReference type="OrthoDB" id="440325at2759"/>
<reference evidence="8" key="1">
    <citation type="journal article" date="2022" name="Front. Genet.">
        <title>Chromosome-Scale Assembly of the Dendrobium nobile Genome Provides Insights Into the Molecular Mechanism of the Biosynthesis of the Medicinal Active Ingredient of Dendrobium.</title>
        <authorList>
            <person name="Xu Q."/>
            <person name="Niu S.-C."/>
            <person name="Li K.-L."/>
            <person name="Zheng P.-J."/>
            <person name="Zhang X.-J."/>
            <person name="Jia Y."/>
            <person name="Liu Y."/>
            <person name="Niu Y.-X."/>
            <person name="Yu L.-H."/>
            <person name="Chen D.-F."/>
            <person name="Zhang G.-Q."/>
        </authorList>
    </citation>
    <scope>NUCLEOTIDE SEQUENCE</scope>
    <source>
        <tissue evidence="8">Leaf</tissue>
    </source>
</reference>
<dbReference type="GO" id="GO:0009737">
    <property type="term" value="P:response to abscisic acid"/>
    <property type="evidence" value="ECO:0007669"/>
    <property type="project" value="UniProtKB-ARBA"/>
</dbReference>
<evidence type="ECO:0000313" key="8">
    <source>
        <dbReference type="EMBL" id="KAI0499821.1"/>
    </source>
</evidence>
<dbReference type="Pfam" id="PF00171">
    <property type="entry name" value="Aldedh"/>
    <property type="match status" value="1"/>
</dbReference>
<evidence type="ECO:0000256" key="3">
    <source>
        <dbReference type="ARBA" id="ARBA00023027"/>
    </source>
</evidence>
<keyword evidence="3" id="KW-0520">NAD</keyword>
<dbReference type="Proteomes" id="UP000829196">
    <property type="component" value="Unassembled WGS sequence"/>
</dbReference>
<evidence type="ECO:0000313" key="9">
    <source>
        <dbReference type="Proteomes" id="UP000829196"/>
    </source>
</evidence>
<dbReference type="InterPro" id="IPR015590">
    <property type="entry name" value="Aldehyde_DH_dom"/>
</dbReference>